<comment type="caution">
    <text evidence="1">The sequence shown here is derived from an EMBL/GenBank/DDBJ whole genome shotgun (WGS) entry which is preliminary data.</text>
</comment>
<evidence type="ECO:0000313" key="1">
    <source>
        <dbReference type="EMBL" id="KAF7257803.1"/>
    </source>
</evidence>
<protein>
    <submittedName>
        <fullName evidence="1">Uncharacterized protein</fullName>
    </submittedName>
</protein>
<organism evidence="1 2">
    <name type="scientific">Paragonimus skrjabini miyazakii</name>
    <dbReference type="NCBI Taxonomy" id="59628"/>
    <lineage>
        <taxon>Eukaryota</taxon>
        <taxon>Metazoa</taxon>
        <taxon>Spiralia</taxon>
        <taxon>Lophotrochozoa</taxon>
        <taxon>Platyhelminthes</taxon>
        <taxon>Trematoda</taxon>
        <taxon>Digenea</taxon>
        <taxon>Plagiorchiida</taxon>
        <taxon>Troglotremata</taxon>
        <taxon>Troglotrematidae</taxon>
        <taxon>Paragonimus</taxon>
    </lineage>
</organism>
<gene>
    <name evidence="1" type="ORF">EG68_04703</name>
</gene>
<name>A0A8S9YXL3_9TREM</name>
<dbReference type="Proteomes" id="UP000822476">
    <property type="component" value="Unassembled WGS sequence"/>
</dbReference>
<proteinExistence type="predicted"/>
<evidence type="ECO:0000313" key="2">
    <source>
        <dbReference type="Proteomes" id="UP000822476"/>
    </source>
</evidence>
<reference evidence="1" key="1">
    <citation type="submission" date="2019-07" db="EMBL/GenBank/DDBJ databases">
        <title>Annotation for the trematode Paragonimus miyazaki's.</title>
        <authorList>
            <person name="Choi Y.-J."/>
        </authorList>
    </citation>
    <scope>NUCLEOTIDE SEQUENCE</scope>
    <source>
        <strain evidence="1">Japan</strain>
    </source>
</reference>
<dbReference type="AlphaFoldDB" id="A0A8S9YXL3"/>
<accession>A0A8S9YXL3</accession>
<keyword evidence="2" id="KW-1185">Reference proteome</keyword>
<dbReference type="EMBL" id="JTDE01002140">
    <property type="protein sequence ID" value="KAF7257803.1"/>
    <property type="molecule type" value="Genomic_DNA"/>
</dbReference>
<sequence>MVTSYERSEKRAPLIVLDSVDCFVRTSLQNIHPSHTVLKHTLQKYVKKPRVDKKDNLGSITVLCTGQPGTISSQALYS</sequence>